<dbReference type="EC" id="5.6.2.4" evidence="3"/>
<dbReference type="GO" id="GO:0000724">
    <property type="term" value="P:double-strand break repair via homologous recombination"/>
    <property type="evidence" value="ECO:0007669"/>
    <property type="project" value="TreeGrafter"/>
</dbReference>
<dbReference type="SMART" id="SM00490">
    <property type="entry name" value="HELICc"/>
    <property type="match status" value="1"/>
</dbReference>
<keyword evidence="7" id="KW-1185">Reference proteome</keyword>
<feature type="compositionally biased region" description="Basic and acidic residues" evidence="4">
    <location>
        <begin position="71"/>
        <end position="84"/>
    </location>
</feature>
<accession>A0A4U0TJT5</accession>
<comment type="catalytic activity">
    <reaction evidence="2">
        <text>Couples ATP hydrolysis with the unwinding of duplex DNA by translocating in the 3'-5' direction.</text>
        <dbReference type="EC" id="5.6.2.4"/>
    </reaction>
</comment>
<dbReference type="PANTHER" id="PTHR13710">
    <property type="entry name" value="DNA HELICASE RECQ FAMILY MEMBER"/>
    <property type="match status" value="1"/>
</dbReference>
<dbReference type="InterPro" id="IPR001650">
    <property type="entry name" value="Helicase_C-like"/>
</dbReference>
<reference evidence="6 7" key="1">
    <citation type="submission" date="2017-03" db="EMBL/GenBank/DDBJ databases">
        <title>Genomes of endolithic fungi from Antarctica.</title>
        <authorList>
            <person name="Coleine C."/>
            <person name="Masonjones S."/>
            <person name="Stajich J.E."/>
        </authorList>
    </citation>
    <scope>NUCLEOTIDE SEQUENCE [LARGE SCALE GENOMIC DNA]</scope>
    <source>
        <strain evidence="6 7">CCFEE 5187</strain>
    </source>
</reference>
<dbReference type="GO" id="GO:0005694">
    <property type="term" value="C:chromosome"/>
    <property type="evidence" value="ECO:0007669"/>
    <property type="project" value="TreeGrafter"/>
</dbReference>
<feature type="compositionally biased region" description="Basic and acidic residues" evidence="4">
    <location>
        <begin position="52"/>
        <end position="61"/>
    </location>
</feature>
<evidence type="ECO:0000259" key="5">
    <source>
        <dbReference type="PROSITE" id="PS51194"/>
    </source>
</evidence>
<dbReference type="EMBL" id="NAJN01004401">
    <property type="protein sequence ID" value="TKA22027.1"/>
    <property type="molecule type" value="Genomic_DNA"/>
</dbReference>
<evidence type="ECO:0000256" key="4">
    <source>
        <dbReference type="SAM" id="MobiDB-lite"/>
    </source>
</evidence>
<evidence type="ECO:0000256" key="1">
    <source>
        <dbReference type="ARBA" id="ARBA00005446"/>
    </source>
</evidence>
<feature type="region of interest" description="Disordered" evidence="4">
    <location>
        <begin position="48"/>
        <end position="84"/>
    </location>
</feature>
<feature type="non-terminal residue" evidence="6">
    <location>
        <position position="177"/>
    </location>
</feature>
<dbReference type="SUPFAM" id="SSF52540">
    <property type="entry name" value="P-loop containing nucleoside triphosphate hydrolases"/>
    <property type="match status" value="1"/>
</dbReference>
<feature type="domain" description="Helicase C-terminal" evidence="5">
    <location>
        <begin position="1"/>
        <end position="104"/>
    </location>
</feature>
<dbReference type="PROSITE" id="PS51194">
    <property type="entry name" value="HELICASE_CTER"/>
    <property type="match status" value="1"/>
</dbReference>
<dbReference type="Pfam" id="PF00271">
    <property type="entry name" value="Helicase_C"/>
    <property type="match status" value="1"/>
</dbReference>
<comment type="caution">
    <text evidence="6">The sequence shown here is derived from an EMBL/GenBank/DDBJ whole genome shotgun (WGS) entry which is preliminary data.</text>
</comment>
<evidence type="ECO:0000313" key="6">
    <source>
        <dbReference type="EMBL" id="TKA22027.1"/>
    </source>
</evidence>
<evidence type="ECO:0000313" key="7">
    <source>
        <dbReference type="Proteomes" id="UP000308768"/>
    </source>
</evidence>
<comment type="similarity">
    <text evidence="1">Belongs to the helicase family. RecQ subfamily.</text>
</comment>
<protein>
    <recommendedName>
        <fullName evidence="3">DNA 3'-5' helicase</fullName>
        <ecNumber evidence="3">5.6.2.4</ecNumber>
    </recommendedName>
</protein>
<feature type="region of interest" description="Disordered" evidence="4">
    <location>
        <begin position="133"/>
        <end position="177"/>
    </location>
</feature>
<feature type="non-terminal residue" evidence="6">
    <location>
        <position position="1"/>
    </location>
</feature>
<evidence type="ECO:0000256" key="2">
    <source>
        <dbReference type="ARBA" id="ARBA00034617"/>
    </source>
</evidence>
<dbReference type="OrthoDB" id="3945650at2759"/>
<dbReference type="PANTHER" id="PTHR13710:SF154">
    <property type="entry name" value="RECQ HELICASE, PUTATIVE (AFU_ORTHOLOGUE AFUA_6G14720)-RELATED"/>
    <property type="match status" value="1"/>
</dbReference>
<dbReference type="Proteomes" id="UP000308768">
    <property type="component" value="Unassembled WGS sequence"/>
</dbReference>
<dbReference type="AlphaFoldDB" id="A0A4U0TJT5"/>
<proteinExistence type="inferred from homology"/>
<gene>
    <name evidence="6" type="ORF">B0A49_14051</name>
</gene>
<dbReference type="GO" id="GO:0005737">
    <property type="term" value="C:cytoplasm"/>
    <property type="evidence" value="ECO:0007669"/>
    <property type="project" value="TreeGrafter"/>
</dbReference>
<dbReference type="InterPro" id="IPR027417">
    <property type="entry name" value="P-loop_NTPase"/>
</dbReference>
<dbReference type="GO" id="GO:0009378">
    <property type="term" value="F:four-way junction helicase activity"/>
    <property type="evidence" value="ECO:0007669"/>
    <property type="project" value="TreeGrafter"/>
</dbReference>
<dbReference type="GO" id="GO:0043138">
    <property type="term" value="F:3'-5' DNA helicase activity"/>
    <property type="evidence" value="ECO:0007669"/>
    <property type="project" value="UniProtKB-EC"/>
</dbReference>
<sequence>KDRMLEGFREGRQRMIVATSALGMGVDIPDIRCIIHIDRPRTLLDYAQESGRAGRDGKRSEAMAIEDDDEKPPPDDDRTEEARQFMEKERQLVQRYVRGENGIGTCRRVVLDGYLDGRDDRVGCEDGEELCDICGGGDREEGEEMDEDITENEGETEQADVQREFRQQERDRRRPRE</sequence>
<organism evidence="6 7">
    <name type="scientific">Cryomyces minteri</name>
    <dbReference type="NCBI Taxonomy" id="331657"/>
    <lineage>
        <taxon>Eukaryota</taxon>
        <taxon>Fungi</taxon>
        <taxon>Dikarya</taxon>
        <taxon>Ascomycota</taxon>
        <taxon>Pezizomycotina</taxon>
        <taxon>Dothideomycetes</taxon>
        <taxon>Dothideomycetes incertae sedis</taxon>
        <taxon>Cryomyces</taxon>
    </lineage>
</organism>
<dbReference type="STRING" id="331657.A0A4U0TJT5"/>
<name>A0A4U0TJT5_9PEZI</name>
<evidence type="ECO:0000256" key="3">
    <source>
        <dbReference type="ARBA" id="ARBA00034808"/>
    </source>
</evidence>
<feature type="compositionally biased region" description="Acidic residues" evidence="4">
    <location>
        <begin position="140"/>
        <end position="158"/>
    </location>
</feature>
<feature type="compositionally biased region" description="Basic and acidic residues" evidence="4">
    <location>
        <begin position="160"/>
        <end position="177"/>
    </location>
</feature>
<dbReference type="Gene3D" id="3.40.50.300">
    <property type="entry name" value="P-loop containing nucleotide triphosphate hydrolases"/>
    <property type="match status" value="1"/>
</dbReference>